<dbReference type="Gene3D" id="3.40.50.620">
    <property type="entry name" value="HUPs"/>
    <property type="match status" value="1"/>
</dbReference>
<dbReference type="PANTHER" id="PTHR11455:SF9">
    <property type="entry name" value="CRYPTOCHROME CIRCADIAN CLOCK 5 ISOFORM X1"/>
    <property type="match status" value="1"/>
</dbReference>
<keyword evidence="3 6" id="KW-0285">Flavoprotein</keyword>
<dbReference type="RefSeq" id="WP_285673816.1">
    <property type="nucleotide sequence ID" value="NZ_BSYI01000041.1"/>
</dbReference>
<dbReference type="PROSITE" id="PS00691">
    <property type="entry name" value="DNA_PHOTOLYASES_1_2"/>
    <property type="match status" value="1"/>
</dbReference>
<dbReference type="Pfam" id="PF00875">
    <property type="entry name" value="DNA_photolyase"/>
    <property type="match status" value="1"/>
</dbReference>
<dbReference type="Gene3D" id="1.25.40.80">
    <property type="match status" value="1"/>
</dbReference>
<evidence type="ECO:0000313" key="8">
    <source>
        <dbReference type="EMBL" id="GMG84723.1"/>
    </source>
</evidence>
<keyword evidence="9" id="KW-1185">Reference proteome</keyword>
<dbReference type="InterPro" id="IPR036155">
    <property type="entry name" value="Crypto/Photolyase_N_sf"/>
</dbReference>
<evidence type="ECO:0000256" key="3">
    <source>
        <dbReference type="ARBA" id="ARBA00022630"/>
    </source>
</evidence>
<dbReference type="Gene3D" id="1.10.579.10">
    <property type="entry name" value="DNA Cyclobutane Dipyrimidine Photolyase, subunit A, domain 3"/>
    <property type="match status" value="1"/>
</dbReference>
<dbReference type="InterPro" id="IPR002081">
    <property type="entry name" value="Cryptochrome/DNA_photolyase_1"/>
</dbReference>
<comment type="cofactor">
    <cofactor evidence="1">
        <name>(6R)-5,10-methylene-5,6,7,8-tetrahydrofolate</name>
        <dbReference type="ChEBI" id="CHEBI:15636"/>
    </cofactor>
</comment>
<proteinExistence type="inferred from homology"/>
<feature type="domain" description="Photolyase/cryptochrome alpha/beta" evidence="7">
    <location>
        <begin position="6"/>
        <end position="133"/>
    </location>
</feature>
<dbReference type="PANTHER" id="PTHR11455">
    <property type="entry name" value="CRYPTOCHROME"/>
    <property type="match status" value="1"/>
</dbReference>
<dbReference type="SUPFAM" id="SSF52425">
    <property type="entry name" value="Cryptochrome/photolyase, N-terminal domain"/>
    <property type="match status" value="1"/>
</dbReference>
<gene>
    <name evidence="8" type="primary">phrA</name>
    <name evidence="8" type="ORF">LNKW23_39390</name>
</gene>
<dbReference type="InterPro" id="IPR006050">
    <property type="entry name" value="DNA_photolyase_N"/>
</dbReference>
<evidence type="ECO:0000256" key="1">
    <source>
        <dbReference type="ARBA" id="ARBA00001932"/>
    </source>
</evidence>
<dbReference type="Pfam" id="PF03441">
    <property type="entry name" value="FAD_binding_7"/>
    <property type="match status" value="1"/>
</dbReference>
<accession>A0ABQ6LNH8</accession>
<dbReference type="InterPro" id="IPR018394">
    <property type="entry name" value="DNA_photolyase_1_CS_C"/>
</dbReference>
<organism evidence="8 9">
    <name type="scientific">Paralimibaculum aggregatum</name>
    <dbReference type="NCBI Taxonomy" id="3036245"/>
    <lineage>
        <taxon>Bacteria</taxon>
        <taxon>Pseudomonadati</taxon>
        <taxon>Pseudomonadota</taxon>
        <taxon>Alphaproteobacteria</taxon>
        <taxon>Rhodobacterales</taxon>
        <taxon>Paracoccaceae</taxon>
        <taxon>Paralimibaculum</taxon>
    </lineage>
</organism>
<dbReference type="Proteomes" id="UP001239909">
    <property type="component" value="Unassembled WGS sequence"/>
</dbReference>
<keyword evidence="4 6" id="KW-0274">FAD</keyword>
<dbReference type="EMBL" id="BSYI01000041">
    <property type="protein sequence ID" value="GMG84723.1"/>
    <property type="molecule type" value="Genomic_DNA"/>
</dbReference>
<protein>
    <submittedName>
        <fullName evidence="8">DNA photolyase PhrA</fullName>
    </submittedName>
</protein>
<evidence type="ECO:0000259" key="7">
    <source>
        <dbReference type="PROSITE" id="PS51645"/>
    </source>
</evidence>
<dbReference type="PRINTS" id="PR00147">
    <property type="entry name" value="DNAPHOTLYASE"/>
</dbReference>
<evidence type="ECO:0000256" key="4">
    <source>
        <dbReference type="ARBA" id="ARBA00022827"/>
    </source>
</evidence>
<comment type="similarity">
    <text evidence="6">Belongs to the DNA photolyase family.</text>
</comment>
<dbReference type="InterPro" id="IPR014729">
    <property type="entry name" value="Rossmann-like_a/b/a_fold"/>
</dbReference>
<dbReference type="PROSITE" id="PS51645">
    <property type="entry name" value="PHR_CRY_ALPHA_BETA"/>
    <property type="match status" value="1"/>
</dbReference>
<dbReference type="SUPFAM" id="SSF48173">
    <property type="entry name" value="Cryptochrome/photolyase FAD-binding domain"/>
    <property type="match status" value="1"/>
</dbReference>
<evidence type="ECO:0000256" key="5">
    <source>
        <dbReference type="ARBA" id="ARBA00022991"/>
    </source>
</evidence>
<evidence type="ECO:0000256" key="2">
    <source>
        <dbReference type="ARBA" id="ARBA00001974"/>
    </source>
</evidence>
<sequence>MSDSPAATILWLRRDLRLADHPGWAAALAGGGPVIPVFLLDPVTERQLGAAPAWRLGQSLADLAGSIRDKGSRLVLRRGDALETLRALIAETGARRVVWSRLYDSASRERDTAVKAALKADGIAAESVNAHLLFEPWEVATKTGSFYKVYTPFWKAVRGADLAEPLVTPPDLAPPGRWPASEDLADWRLEAAMDRGAAIVARHAAVGEAAARGRLGWFTGEAIGRYRAERDRLDRDATSRLSAALSLGEISARTVWHAGWRAAGRLGGGASAAAESFVSELVWREFAYHLLHHTPQIEHRNWRQEWDAFPWAADSDAAERWRQGRTGIEAVDAGMREMYVTGTMHNRARMLVASFLTKHLMVDWRAGEAWFRDCLVDWDPACNAMGWQWAAGTGPDAAPFFRVFNPETQAAKFDPDRRYRDRWIAEGRAAPHEDALSWFGAIPRGWGLSPGDAYPAPVVGLAEGRERALAAYKKLRAA</sequence>
<evidence type="ECO:0000313" key="9">
    <source>
        <dbReference type="Proteomes" id="UP001239909"/>
    </source>
</evidence>
<evidence type="ECO:0000256" key="6">
    <source>
        <dbReference type="RuleBase" id="RU004182"/>
    </source>
</evidence>
<dbReference type="InterPro" id="IPR005101">
    <property type="entry name" value="Cryptochr/Photolyase_FAD-bd"/>
</dbReference>
<dbReference type="InterPro" id="IPR036134">
    <property type="entry name" value="Crypto/Photolyase_FAD-like_sf"/>
</dbReference>
<reference evidence="8 9" key="1">
    <citation type="submission" date="2023-04" db="EMBL/GenBank/DDBJ databases">
        <title>Marinoamorphus aggregata gen. nov., sp. Nov., isolate from tissue of brittle star Ophioplocus japonicus.</title>
        <authorList>
            <person name="Kawano K."/>
            <person name="Sawayama S."/>
            <person name="Nakagawa S."/>
        </authorList>
    </citation>
    <scope>NUCLEOTIDE SEQUENCE [LARGE SCALE GENOMIC DNA]</scope>
    <source>
        <strain evidence="8 9">NKW23</strain>
    </source>
</reference>
<comment type="cofactor">
    <cofactor evidence="2">
        <name>FAD</name>
        <dbReference type="ChEBI" id="CHEBI:57692"/>
    </cofactor>
</comment>
<name>A0ABQ6LNH8_9RHOB</name>
<comment type="caution">
    <text evidence="8">The sequence shown here is derived from an EMBL/GenBank/DDBJ whole genome shotgun (WGS) entry which is preliminary data.</text>
</comment>
<keyword evidence="5 6" id="KW-0157">Chromophore</keyword>